<dbReference type="PANTHER" id="PTHR32332:SF20">
    <property type="entry name" value="2-NITROPROPANE DIOXYGENASE-LIKE PROTEIN"/>
    <property type="match status" value="1"/>
</dbReference>
<keyword evidence="5 6" id="KW-0560">Oxidoreductase</keyword>
<dbReference type="PANTHER" id="PTHR32332">
    <property type="entry name" value="2-NITROPROPANE DIOXYGENASE"/>
    <property type="match status" value="1"/>
</dbReference>
<evidence type="ECO:0000256" key="5">
    <source>
        <dbReference type="ARBA" id="ARBA00023002"/>
    </source>
</evidence>
<dbReference type="InterPro" id="IPR013785">
    <property type="entry name" value="Aldolase_TIM"/>
</dbReference>
<name>A0ABW4D1C2_9LACO</name>
<evidence type="ECO:0000256" key="3">
    <source>
        <dbReference type="ARBA" id="ARBA00022630"/>
    </source>
</evidence>
<proteinExistence type="predicted"/>
<accession>A0ABW4D1C2</accession>
<evidence type="ECO:0000256" key="2">
    <source>
        <dbReference type="ARBA" id="ARBA00013457"/>
    </source>
</evidence>
<dbReference type="EMBL" id="JBHTOK010000076">
    <property type="protein sequence ID" value="MFD1441912.1"/>
    <property type="molecule type" value="Genomic_DNA"/>
</dbReference>
<dbReference type="Gene3D" id="3.20.20.70">
    <property type="entry name" value="Aldolase class I"/>
    <property type="match status" value="1"/>
</dbReference>
<evidence type="ECO:0000313" key="7">
    <source>
        <dbReference type="Proteomes" id="UP001597212"/>
    </source>
</evidence>
<dbReference type="SUPFAM" id="SSF51412">
    <property type="entry name" value="Inosine monophosphate dehydrogenase (IMPDH)"/>
    <property type="match status" value="1"/>
</dbReference>
<dbReference type="GO" id="GO:0016491">
    <property type="term" value="F:oxidoreductase activity"/>
    <property type="evidence" value="ECO:0007669"/>
    <property type="project" value="UniProtKB-KW"/>
</dbReference>
<organism evidence="6 7">
    <name type="scientific">Lacticaseibacillus hegangensis</name>
    <dbReference type="NCBI Taxonomy" id="2486010"/>
    <lineage>
        <taxon>Bacteria</taxon>
        <taxon>Bacillati</taxon>
        <taxon>Bacillota</taxon>
        <taxon>Bacilli</taxon>
        <taxon>Lactobacillales</taxon>
        <taxon>Lactobacillaceae</taxon>
        <taxon>Lacticaseibacillus</taxon>
    </lineage>
</organism>
<gene>
    <name evidence="6" type="ORF">ACFQ5K_11045</name>
</gene>
<dbReference type="CDD" id="cd04730">
    <property type="entry name" value="NPD_like"/>
    <property type="match status" value="1"/>
</dbReference>
<evidence type="ECO:0000256" key="4">
    <source>
        <dbReference type="ARBA" id="ARBA00022643"/>
    </source>
</evidence>
<reference evidence="7" key="1">
    <citation type="journal article" date="2019" name="Int. J. Syst. Evol. Microbiol.">
        <title>The Global Catalogue of Microorganisms (GCM) 10K type strain sequencing project: providing services to taxonomists for standard genome sequencing and annotation.</title>
        <authorList>
            <consortium name="The Broad Institute Genomics Platform"/>
            <consortium name="The Broad Institute Genome Sequencing Center for Infectious Disease"/>
            <person name="Wu L."/>
            <person name="Ma J."/>
        </authorList>
    </citation>
    <scope>NUCLEOTIDE SEQUENCE [LARGE SCALE GENOMIC DNA]</scope>
    <source>
        <strain evidence="7">CCM 8912</strain>
    </source>
</reference>
<protein>
    <recommendedName>
        <fullName evidence="2">Probable nitronate monooxygenase</fullName>
    </recommendedName>
</protein>
<comment type="caution">
    <text evidence="6">The sequence shown here is derived from an EMBL/GenBank/DDBJ whole genome shotgun (WGS) entry which is preliminary data.</text>
</comment>
<evidence type="ECO:0000313" key="6">
    <source>
        <dbReference type="EMBL" id="MFD1441912.1"/>
    </source>
</evidence>
<dbReference type="Pfam" id="PF03060">
    <property type="entry name" value="NMO"/>
    <property type="match status" value="1"/>
</dbReference>
<dbReference type="InterPro" id="IPR004136">
    <property type="entry name" value="NMO"/>
</dbReference>
<dbReference type="Proteomes" id="UP001597212">
    <property type="component" value="Unassembled WGS sequence"/>
</dbReference>
<evidence type="ECO:0000256" key="1">
    <source>
        <dbReference type="ARBA" id="ARBA00003535"/>
    </source>
</evidence>
<keyword evidence="3" id="KW-0285">Flavoprotein</keyword>
<comment type="function">
    <text evidence="1">Nitronate monooxygenase that uses molecular oxygen to catalyze the oxidative denitrification of alkyl nitronates. Acts on propionate 3-nitronate (P3N), the presumed physiological substrate. Probably functions in the detoxification of P3N, a metabolic poison produced by plants and fungi as a defense mechanism.</text>
</comment>
<sequence length="317" mass="33758">MRSVTEILGTKYPLIQAPMSWVTDARLVAAVSNAGGLGVLGPNAGQTEVTDDPMITAERMRQELRKARTLTNRPIGMNILTPEPDQSVADSVFTAALLKMAYEENVHHFAVVGSAHEELFADIIAHDGILIFRPLTPTVAQMRAGERLGADILVATGSDEGGVMPRQDFGTFTVVPAMVDAVSTPVLAAGGINDARGVRAAFALGAQGVYIGSRFLMTEESPMADNAKAAVLKAHFSDVLRVSPTQRSVKTPAALKYAHRYRNNDDTGLNHEISINGGLRPGMLLGDFERGIISVNNGVDTINSLPSVEALIGELMV</sequence>
<dbReference type="RefSeq" id="WP_125755586.1">
    <property type="nucleotide sequence ID" value="NZ_JBHTOK010000076.1"/>
</dbReference>
<keyword evidence="7" id="KW-1185">Reference proteome</keyword>
<keyword evidence="4" id="KW-0288">FMN</keyword>